<gene>
    <name evidence="2" type="ORF">DW856_15160</name>
</gene>
<evidence type="ECO:0000313" key="2">
    <source>
        <dbReference type="EMBL" id="RHC14552.1"/>
    </source>
</evidence>
<dbReference type="PROSITE" id="PS51704">
    <property type="entry name" value="GP_PDE"/>
    <property type="match status" value="1"/>
</dbReference>
<reference evidence="2 3" key="1">
    <citation type="submission" date="2018-08" db="EMBL/GenBank/DDBJ databases">
        <title>A genome reference for cultivated species of the human gut microbiota.</title>
        <authorList>
            <person name="Zou Y."/>
            <person name="Xue W."/>
            <person name="Luo G."/>
        </authorList>
    </citation>
    <scope>NUCLEOTIDE SEQUENCE [LARGE SCALE GENOMIC DNA]</scope>
    <source>
        <strain evidence="2 3">AM37-1AC</strain>
    </source>
</reference>
<sequence>MDSKKIKVWAHRGASGYAPENTMDAFRKAIEMKADGIELDVNLTKDGEVVVIHDEVLDRVSDGTGRVQDFTCNELKKFNFNKIHPEYEKEEIPTLEEVYQLIKPTDLTINVEMKTGNTFYPGMEDKVLELTKKYDMMDRIIVSSFNHYTIRSMKEKCPELKTGALYADGIINAVDYVADVVRADALHPGWTKIFYPNYLEDCRRRNILVHVWTINNEEDMRRCCEMGLDAIITNYPDVARKVVDEYPLN</sequence>
<feature type="domain" description="GP-PDE" evidence="1">
    <location>
        <begin position="6"/>
        <end position="243"/>
    </location>
</feature>
<protein>
    <submittedName>
        <fullName evidence="2">Glycerophosphodiester phosphodiesterase</fullName>
    </submittedName>
</protein>
<evidence type="ECO:0000259" key="1">
    <source>
        <dbReference type="PROSITE" id="PS51704"/>
    </source>
</evidence>
<dbReference type="RefSeq" id="WP_118598748.1">
    <property type="nucleotide sequence ID" value="NZ_QSHO01000015.1"/>
</dbReference>
<accession>A0A3R6DY58</accession>
<organism evidence="2 3">
    <name type="scientific">Roseburia intestinalis</name>
    <dbReference type="NCBI Taxonomy" id="166486"/>
    <lineage>
        <taxon>Bacteria</taxon>
        <taxon>Bacillati</taxon>
        <taxon>Bacillota</taxon>
        <taxon>Clostridia</taxon>
        <taxon>Lachnospirales</taxon>
        <taxon>Lachnospiraceae</taxon>
        <taxon>Roseburia</taxon>
    </lineage>
</organism>
<dbReference type="GO" id="GO:0008081">
    <property type="term" value="F:phosphoric diester hydrolase activity"/>
    <property type="evidence" value="ECO:0007669"/>
    <property type="project" value="InterPro"/>
</dbReference>
<comment type="caution">
    <text evidence="2">The sequence shown here is derived from an EMBL/GenBank/DDBJ whole genome shotgun (WGS) entry which is preliminary data.</text>
</comment>
<dbReference type="Pfam" id="PF03009">
    <property type="entry name" value="GDPD"/>
    <property type="match status" value="1"/>
</dbReference>
<dbReference type="EMBL" id="QSHO01000015">
    <property type="protein sequence ID" value="RHC14552.1"/>
    <property type="molecule type" value="Genomic_DNA"/>
</dbReference>
<dbReference type="GO" id="GO:0006629">
    <property type="term" value="P:lipid metabolic process"/>
    <property type="evidence" value="ECO:0007669"/>
    <property type="project" value="InterPro"/>
</dbReference>
<dbReference type="Proteomes" id="UP000283513">
    <property type="component" value="Unassembled WGS sequence"/>
</dbReference>
<dbReference type="InterPro" id="IPR017946">
    <property type="entry name" value="PLC-like_Pdiesterase_TIM-brl"/>
</dbReference>
<dbReference type="PANTHER" id="PTHR46211:SF1">
    <property type="entry name" value="GLYCEROPHOSPHODIESTER PHOSPHODIESTERASE, CYTOPLASMIC"/>
    <property type="match status" value="1"/>
</dbReference>
<dbReference type="PANTHER" id="PTHR46211">
    <property type="entry name" value="GLYCEROPHOSPHORYL DIESTER PHOSPHODIESTERASE"/>
    <property type="match status" value="1"/>
</dbReference>
<name>A0A3R6DY58_9FIRM</name>
<dbReference type="InterPro" id="IPR030395">
    <property type="entry name" value="GP_PDE_dom"/>
</dbReference>
<evidence type="ECO:0000313" key="3">
    <source>
        <dbReference type="Proteomes" id="UP000283513"/>
    </source>
</evidence>
<dbReference type="AlphaFoldDB" id="A0A3R6DY58"/>
<dbReference type="CDD" id="cd08563">
    <property type="entry name" value="GDPD_TtGDE_like"/>
    <property type="match status" value="1"/>
</dbReference>
<dbReference type="SUPFAM" id="SSF51695">
    <property type="entry name" value="PLC-like phosphodiesterases"/>
    <property type="match status" value="1"/>
</dbReference>
<dbReference type="Gene3D" id="3.20.20.190">
    <property type="entry name" value="Phosphatidylinositol (PI) phosphodiesterase"/>
    <property type="match status" value="1"/>
</dbReference>
<proteinExistence type="predicted"/>